<feature type="signal peptide" evidence="1">
    <location>
        <begin position="1"/>
        <end position="24"/>
    </location>
</feature>
<accession>A0ABU5GYU3</accession>
<proteinExistence type="predicted"/>
<evidence type="ECO:0000256" key="1">
    <source>
        <dbReference type="SAM" id="SignalP"/>
    </source>
</evidence>
<protein>
    <submittedName>
        <fullName evidence="2">Uncharacterized protein</fullName>
    </submittedName>
</protein>
<organism evidence="2 3">
    <name type="scientific">Hyalangium rubrum</name>
    <dbReference type="NCBI Taxonomy" id="3103134"/>
    <lineage>
        <taxon>Bacteria</taxon>
        <taxon>Pseudomonadati</taxon>
        <taxon>Myxococcota</taxon>
        <taxon>Myxococcia</taxon>
        <taxon>Myxococcales</taxon>
        <taxon>Cystobacterineae</taxon>
        <taxon>Archangiaceae</taxon>
        <taxon>Hyalangium</taxon>
    </lineage>
</organism>
<gene>
    <name evidence="2" type="ORF">SYV04_07515</name>
</gene>
<keyword evidence="3" id="KW-1185">Reference proteome</keyword>
<dbReference type="Proteomes" id="UP001291309">
    <property type="component" value="Unassembled WGS sequence"/>
</dbReference>
<dbReference type="EMBL" id="JAXIVS010000002">
    <property type="protein sequence ID" value="MDY7226226.1"/>
    <property type="molecule type" value="Genomic_DNA"/>
</dbReference>
<dbReference type="RefSeq" id="WP_321544947.1">
    <property type="nucleotide sequence ID" value="NZ_JAXIVS010000002.1"/>
</dbReference>
<evidence type="ECO:0000313" key="2">
    <source>
        <dbReference type="EMBL" id="MDY7226226.1"/>
    </source>
</evidence>
<evidence type="ECO:0000313" key="3">
    <source>
        <dbReference type="Proteomes" id="UP001291309"/>
    </source>
</evidence>
<name>A0ABU5GYU3_9BACT</name>
<reference evidence="2 3" key="1">
    <citation type="submission" date="2023-12" db="EMBL/GenBank/DDBJ databases">
        <title>the genome sequence of Hyalangium sp. s54d21.</title>
        <authorList>
            <person name="Zhang X."/>
        </authorList>
    </citation>
    <scope>NUCLEOTIDE SEQUENCE [LARGE SCALE GENOMIC DNA]</scope>
    <source>
        <strain evidence="3">s54d21</strain>
    </source>
</reference>
<sequence length="211" mass="22585">MNSRLVTMLVLALSLQGISGTAWAGAERASLPTVVTSTTQAVHPASPFTQAILALPAPGEESIRSKLKACLLTGDLSCVLTQWMALTGTSKLPDWLLQFQNAFAAANRQAGKCVEVAKAIHRGLSSLGQHPSFVRFTVQGDGQLIGFDEIANGKLVRTHQVSDNGLHFAVKLQGRIIDAYTGLAGLPEEEYLKRLVPYPGSKLITEAVEHL</sequence>
<comment type="caution">
    <text evidence="2">The sequence shown here is derived from an EMBL/GenBank/DDBJ whole genome shotgun (WGS) entry which is preliminary data.</text>
</comment>
<keyword evidence="1" id="KW-0732">Signal</keyword>
<feature type="chain" id="PRO_5045057443" evidence="1">
    <location>
        <begin position="25"/>
        <end position="211"/>
    </location>
</feature>